<evidence type="ECO:0000259" key="2">
    <source>
        <dbReference type="Pfam" id="PF07992"/>
    </source>
</evidence>
<dbReference type="PANTHER" id="PTHR42949:SF3">
    <property type="entry name" value="ANAEROBIC GLYCEROL-3-PHOSPHATE DEHYDROGENASE SUBUNIT B"/>
    <property type="match status" value="1"/>
</dbReference>
<reference evidence="3" key="2">
    <citation type="submission" date="2021-04" db="EMBL/GenBank/DDBJ databases">
        <authorList>
            <person name="Dong X."/>
        </authorList>
    </citation>
    <scope>NUCLEOTIDE SEQUENCE</scope>
    <source>
        <strain evidence="3">ZWT</strain>
    </source>
</reference>
<comment type="caution">
    <text evidence="3">The sequence shown here is derived from an EMBL/GenBank/DDBJ whole genome shotgun (WGS) entry which is preliminary data.</text>
</comment>
<dbReference type="AlphaFoldDB" id="A0A9J6P3K2"/>
<feature type="domain" description="FAD/NAD(P)-binding" evidence="2">
    <location>
        <begin position="4"/>
        <end position="297"/>
    </location>
</feature>
<protein>
    <submittedName>
        <fullName evidence="3">FAD-dependent oxidoreductase</fullName>
    </submittedName>
</protein>
<dbReference type="InterPro" id="IPR036188">
    <property type="entry name" value="FAD/NAD-bd_sf"/>
</dbReference>
<dbReference type="PRINTS" id="PR00469">
    <property type="entry name" value="PNDRDTASEII"/>
</dbReference>
<dbReference type="InterPro" id="IPR051691">
    <property type="entry name" value="Metab_Enz_Cyan_OpOx_G3PDH"/>
</dbReference>
<keyword evidence="1" id="KW-0560">Oxidoreductase</keyword>
<dbReference type="InterPro" id="IPR023753">
    <property type="entry name" value="FAD/NAD-binding_dom"/>
</dbReference>
<dbReference type="PRINTS" id="PR00368">
    <property type="entry name" value="FADPNR"/>
</dbReference>
<dbReference type="PANTHER" id="PTHR42949">
    <property type="entry name" value="ANAEROBIC GLYCEROL-3-PHOSPHATE DEHYDROGENASE SUBUNIT B"/>
    <property type="match status" value="1"/>
</dbReference>
<evidence type="ECO:0000256" key="1">
    <source>
        <dbReference type="ARBA" id="ARBA00023002"/>
    </source>
</evidence>
<dbReference type="Pfam" id="PF07992">
    <property type="entry name" value="Pyr_redox_2"/>
    <property type="match status" value="1"/>
</dbReference>
<accession>A0A9J6P3K2</accession>
<keyword evidence="4" id="KW-1185">Reference proteome</keyword>
<dbReference type="EMBL" id="JAGSOJ010000002">
    <property type="protein sequence ID" value="MCM1990104.1"/>
    <property type="molecule type" value="Genomic_DNA"/>
</dbReference>
<evidence type="ECO:0000313" key="3">
    <source>
        <dbReference type="EMBL" id="MCM1990104.1"/>
    </source>
</evidence>
<dbReference type="Gene3D" id="3.50.50.60">
    <property type="entry name" value="FAD/NAD(P)-binding domain"/>
    <property type="match status" value="2"/>
</dbReference>
<dbReference type="RefSeq" id="WP_250859148.1">
    <property type="nucleotide sequence ID" value="NZ_JAGSOJ010000002.1"/>
</dbReference>
<name>A0A9J6P3K2_9CLOT</name>
<gene>
    <name evidence="3" type="ORF">KDK92_10175</name>
</gene>
<evidence type="ECO:0000313" key="4">
    <source>
        <dbReference type="Proteomes" id="UP001056429"/>
    </source>
</evidence>
<reference evidence="3" key="1">
    <citation type="journal article" date="2021" name="mSystems">
        <title>Bacteria and Archaea Synergistically Convert Glycine Betaine to Biogenic Methane in the Formosa Cold Seep of the South China Sea.</title>
        <authorList>
            <person name="Li L."/>
            <person name="Zhang W."/>
            <person name="Zhang S."/>
            <person name="Song L."/>
            <person name="Sun Q."/>
            <person name="Zhang H."/>
            <person name="Xiang H."/>
            <person name="Dong X."/>
        </authorList>
    </citation>
    <scope>NUCLEOTIDE SEQUENCE</scope>
    <source>
        <strain evidence="3">ZWT</strain>
    </source>
</reference>
<dbReference type="SUPFAM" id="SSF51905">
    <property type="entry name" value="FAD/NAD(P)-binding domain"/>
    <property type="match status" value="1"/>
</dbReference>
<organism evidence="3 4">
    <name type="scientific">Oceanirhabdus seepicola</name>
    <dbReference type="NCBI Taxonomy" id="2828781"/>
    <lineage>
        <taxon>Bacteria</taxon>
        <taxon>Bacillati</taxon>
        <taxon>Bacillota</taxon>
        <taxon>Clostridia</taxon>
        <taxon>Eubacteriales</taxon>
        <taxon>Clostridiaceae</taxon>
        <taxon>Oceanirhabdus</taxon>
    </lineage>
</organism>
<dbReference type="GO" id="GO:0016491">
    <property type="term" value="F:oxidoreductase activity"/>
    <property type="evidence" value="ECO:0007669"/>
    <property type="project" value="UniProtKB-KW"/>
</dbReference>
<dbReference type="Proteomes" id="UP001056429">
    <property type="component" value="Unassembled WGS sequence"/>
</dbReference>
<sequence length="426" mass="47807">METYDLIVIGGGPAGMFAVAQAKKRGLDNILLIERDKELGGMLNQCIHSGFGTGEFDKELTGTEFVHKMVKKIEELNIDYWINTSVYDISDDNIVSTVNSERGIKKIKGKAIILTTGAMERPRGSMNILGSKIAGVFTAGSAQRFINEQGVLPGKNVVVLGSRDIGMVVARQLKIEGCNICGIFEFRDHVGGTAKVYNRCLSDFNIPIKFKHTIISLHGIERLQGVYIAQVDDRNRYIEGTEKFIKCDTLILSVGLEPIHDLAQKAAIRVNDETKSPIINSNFQTSKKGIFVCGNALHIHDYIDSIREEVKDCVKSVVRYLSSETSKETFVIEVTHDENIKYSIPQEIILNDVNIDAKKNYALKIKVRRKKENVTIKIHLADKLIYKESMKEFTPSETKWLYLSEASLFDYKSGDKIYISVNEVNE</sequence>
<proteinExistence type="predicted"/>